<dbReference type="Pfam" id="PF13302">
    <property type="entry name" value="Acetyltransf_3"/>
    <property type="match status" value="1"/>
</dbReference>
<reference evidence="2" key="1">
    <citation type="journal article" date="2020" name="mSystems">
        <title>Genome- and Community-Level Interaction Insights into Carbon Utilization and Element Cycling Functions of Hydrothermarchaeota in Hydrothermal Sediment.</title>
        <authorList>
            <person name="Zhou Z."/>
            <person name="Liu Y."/>
            <person name="Xu W."/>
            <person name="Pan J."/>
            <person name="Luo Z.H."/>
            <person name="Li M."/>
        </authorList>
    </citation>
    <scope>NUCLEOTIDE SEQUENCE [LARGE SCALE GENOMIC DNA]</scope>
    <source>
        <strain evidence="2">HyVt-456</strain>
    </source>
</reference>
<evidence type="ECO:0000313" key="2">
    <source>
        <dbReference type="EMBL" id="HED11695.1"/>
    </source>
</evidence>
<comment type="caution">
    <text evidence="2">The sequence shown here is derived from an EMBL/GenBank/DDBJ whole genome shotgun (WGS) entry which is preliminary data.</text>
</comment>
<dbReference type="PANTHER" id="PTHR43328">
    <property type="entry name" value="ACETYLTRANSFERASE-RELATED"/>
    <property type="match status" value="1"/>
</dbReference>
<dbReference type="PANTHER" id="PTHR43328:SF1">
    <property type="entry name" value="N-ACETYLTRANSFERASE DOMAIN-CONTAINING PROTEIN"/>
    <property type="match status" value="1"/>
</dbReference>
<name>A0A7V1LPJ4_CALAY</name>
<evidence type="ECO:0000259" key="1">
    <source>
        <dbReference type="PROSITE" id="PS51186"/>
    </source>
</evidence>
<feature type="domain" description="N-acetyltransferase" evidence="1">
    <location>
        <begin position="1"/>
        <end position="160"/>
    </location>
</feature>
<dbReference type="Proteomes" id="UP000886005">
    <property type="component" value="Unassembled WGS sequence"/>
</dbReference>
<protein>
    <submittedName>
        <fullName evidence="2">N-acetyltransferase</fullName>
    </submittedName>
</protein>
<proteinExistence type="predicted"/>
<dbReference type="GO" id="GO:0016747">
    <property type="term" value="F:acyltransferase activity, transferring groups other than amino-acyl groups"/>
    <property type="evidence" value="ECO:0007669"/>
    <property type="project" value="InterPro"/>
</dbReference>
<dbReference type="AlphaFoldDB" id="A0A7V1LPJ4"/>
<dbReference type="InterPro" id="IPR016181">
    <property type="entry name" value="Acyl_CoA_acyltransferase"/>
</dbReference>
<organism evidence="2">
    <name type="scientific">Caldithrix abyssi</name>
    <dbReference type="NCBI Taxonomy" id="187145"/>
    <lineage>
        <taxon>Bacteria</taxon>
        <taxon>Pseudomonadati</taxon>
        <taxon>Calditrichota</taxon>
        <taxon>Calditrichia</taxon>
        <taxon>Calditrichales</taxon>
        <taxon>Calditrichaceae</taxon>
        <taxon>Caldithrix</taxon>
    </lineage>
</organism>
<dbReference type="SUPFAM" id="SSF55729">
    <property type="entry name" value="Acyl-CoA N-acyltransferases (Nat)"/>
    <property type="match status" value="1"/>
</dbReference>
<dbReference type="InterPro" id="IPR000182">
    <property type="entry name" value="GNAT_dom"/>
</dbReference>
<sequence>MVLRSLTPADAAPLARLADNKKIWDNLRDYIPFPYRESDARAFIAHVLKEKPQQTFAISHEGVLCGVTGLVAQQDVYRRSAEMGFWLGEPYHGRGIATRAVALITAYAFKELKLVRVFAAVFDHNTASMRVLEKNGYLKEGIFRKAVYKNGRLLDEHRYAILNEAAL</sequence>
<accession>A0A7V1LPJ4</accession>
<dbReference type="EMBL" id="DRLD01000379">
    <property type="protein sequence ID" value="HED11695.1"/>
    <property type="molecule type" value="Genomic_DNA"/>
</dbReference>
<dbReference type="Gene3D" id="3.40.630.30">
    <property type="match status" value="1"/>
</dbReference>
<dbReference type="PROSITE" id="PS51186">
    <property type="entry name" value="GNAT"/>
    <property type="match status" value="1"/>
</dbReference>
<gene>
    <name evidence="2" type="ORF">ENJ10_13465</name>
</gene>